<proteinExistence type="predicted"/>
<keyword evidence="2" id="KW-1185">Reference proteome</keyword>
<gene>
    <name evidence="1" type="ORF">MSG28_011797</name>
</gene>
<reference evidence="1 2" key="1">
    <citation type="journal article" date="2022" name="Genome Biol. Evol.">
        <title>The Spruce Budworm Genome: Reconstructing the Evolutionary History of Antifreeze Proteins.</title>
        <authorList>
            <person name="Beliveau C."/>
            <person name="Gagne P."/>
            <person name="Picq S."/>
            <person name="Vernygora O."/>
            <person name="Keeling C.I."/>
            <person name="Pinkney K."/>
            <person name="Doucet D."/>
            <person name="Wen F."/>
            <person name="Johnston J.S."/>
            <person name="Maaroufi H."/>
            <person name="Boyle B."/>
            <person name="Laroche J."/>
            <person name="Dewar K."/>
            <person name="Juretic N."/>
            <person name="Blackburn G."/>
            <person name="Nisole A."/>
            <person name="Brunet B."/>
            <person name="Brandao M."/>
            <person name="Lumley L."/>
            <person name="Duan J."/>
            <person name="Quan G."/>
            <person name="Lucarotti C.J."/>
            <person name="Roe A.D."/>
            <person name="Sperling F.A.H."/>
            <person name="Levesque R.C."/>
            <person name="Cusson M."/>
        </authorList>
    </citation>
    <scope>NUCLEOTIDE SEQUENCE [LARGE SCALE GENOMIC DNA]</scope>
    <source>
        <strain evidence="1">Glfc:IPQL:Cfum</strain>
    </source>
</reference>
<evidence type="ECO:0000313" key="1">
    <source>
        <dbReference type="EMBL" id="KAI8437475.1"/>
    </source>
</evidence>
<evidence type="ECO:0000313" key="2">
    <source>
        <dbReference type="Proteomes" id="UP001064048"/>
    </source>
</evidence>
<dbReference type="Proteomes" id="UP001064048">
    <property type="component" value="Chromosome 20"/>
</dbReference>
<protein>
    <submittedName>
        <fullName evidence="1">Uncharacterized protein</fullName>
    </submittedName>
</protein>
<comment type="caution">
    <text evidence="1">The sequence shown here is derived from an EMBL/GenBank/DDBJ whole genome shotgun (WGS) entry which is preliminary data.</text>
</comment>
<dbReference type="EMBL" id="CM046120">
    <property type="protein sequence ID" value="KAI8437475.1"/>
    <property type="molecule type" value="Genomic_DNA"/>
</dbReference>
<accession>A0ACC0KMG3</accession>
<organism evidence="1 2">
    <name type="scientific">Choristoneura fumiferana</name>
    <name type="common">Spruce budworm moth</name>
    <name type="synonym">Archips fumiferana</name>
    <dbReference type="NCBI Taxonomy" id="7141"/>
    <lineage>
        <taxon>Eukaryota</taxon>
        <taxon>Metazoa</taxon>
        <taxon>Ecdysozoa</taxon>
        <taxon>Arthropoda</taxon>
        <taxon>Hexapoda</taxon>
        <taxon>Insecta</taxon>
        <taxon>Pterygota</taxon>
        <taxon>Neoptera</taxon>
        <taxon>Endopterygota</taxon>
        <taxon>Lepidoptera</taxon>
        <taxon>Glossata</taxon>
        <taxon>Ditrysia</taxon>
        <taxon>Tortricoidea</taxon>
        <taxon>Tortricidae</taxon>
        <taxon>Tortricinae</taxon>
        <taxon>Choristoneura</taxon>
    </lineage>
</organism>
<name>A0ACC0KMG3_CHOFU</name>
<sequence length="96" mass="11006">MTYMVKKNIVRNLQHLLYSYLVCEVSNSTGPAVRVETMMMENDEQWRSYRRARRGNAPGPPSSGGPSDSHLQTINDKSGILKWSYSYYTLLSNNED</sequence>